<dbReference type="Pfam" id="PF03551">
    <property type="entry name" value="PadR"/>
    <property type="match status" value="1"/>
</dbReference>
<dbReference type="SUPFAM" id="SSF46785">
    <property type="entry name" value="Winged helix' DNA-binding domain"/>
    <property type="match status" value="1"/>
</dbReference>
<dbReference type="RefSeq" id="WP_181492053.1">
    <property type="nucleotide sequence ID" value="NZ_JACDUJ010000001.1"/>
</dbReference>
<name>A0A7J9NMH0_METMI</name>
<evidence type="ECO:0000313" key="3">
    <source>
        <dbReference type="Proteomes" id="UP000571854"/>
    </source>
</evidence>
<dbReference type="InterPro" id="IPR036390">
    <property type="entry name" value="WH_DNA-bd_sf"/>
</dbReference>
<dbReference type="InterPro" id="IPR005149">
    <property type="entry name" value="Tscrpt_reg_PadR_N"/>
</dbReference>
<proteinExistence type="predicted"/>
<evidence type="ECO:0000313" key="2">
    <source>
        <dbReference type="EMBL" id="MBA2846624.1"/>
    </source>
</evidence>
<feature type="domain" description="HTH arsR-type" evidence="1">
    <location>
        <begin position="1"/>
        <end position="86"/>
    </location>
</feature>
<evidence type="ECO:0000259" key="1">
    <source>
        <dbReference type="PROSITE" id="PS50987"/>
    </source>
</evidence>
<dbReference type="EMBL" id="JACDUJ010000001">
    <property type="protein sequence ID" value="MBA2846624.1"/>
    <property type="molecule type" value="Genomic_DNA"/>
</dbReference>
<reference evidence="2 3" key="1">
    <citation type="submission" date="2020-07" db="EMBL/GenBank/DDBJ databases">
        <title>Genomic Encyclopedia of Type Strains, Phase IV (KMG-V): Genome sequencing to study the core and pangenomes of soil and plant-associated prokaryotes.</title>
        <authorList>
            <person name="Whitman W."/>
        </authorList>
    </citation>
    <scope>NUCLEOTIDE SEQUENCE [LARGE SCALE GENOMIC DNA]</scope>
    <source>
        <strain evidence="2 3">A5</strain>
    </source>
</reference>
<dbReference type="InterPro" id="IPR001845">
    <property type="entry name" value="HTH_ArsR_DNA-bd_dom"/>
</dbReference>
<dbReference type="GO" id="GO:0003700">
    <property type="term" value="F:DNA-binding transcription factor activity"/>
    <property type="evidence" value="ECO:0007669"/>
    <property type="project" value="InterPro"/>
</dbReference>
<protein>
    <submittedName>
        <fullName evidence="2">DNA-binding HxlR family transcriptional regulator</fullName>
    </submittedName>
</protein>
<dbReference type="PROSITE" id="PS50987">
    <property type="entry name" value="HTH_ARSR_2"/>
    <property type="match status" value="1"/>
</dbReference>
<dbReference type="InterPro" id="IPR036388">
    <property type="entry name" value="WH-like_DNA-bd_sf"/>
</dbReference>
<sequence length="95" mass="11328">MILKTISKKNVREILILLESTDELYFNEIQKELRVNSGTLDRLLRDLLEQKFVSKRVEEKDVNLPKNYYKITKIGSKALDIFKIEEELKQMQKEL</sequence>
<dbReference type="GO" id="GO:0003677">
    <property type="term" value="F:DNA binding"/>
    <property type="evidence" value="ECO:0007669"/>
    <property type="project" value="UniProtKB-KW"/>
</dbReference>
<gene>
    <name evidence="2" type="ORF">HNP88_000808</name>
</gene>
<keyword evidence="2" id="KW-0238">DNA-binding</keyword>
<accession>A0A7J9NMH0</accession>
<organism evidence="2 3">
    <name type="scientific">Methanococcus maripaludis</name>
    <name type="common">Methanococcus deltae</name>
    <dbReference type="NCBI Taxonomy" id="39152"/>
    <lineage>
        <taxon>Archaea</taxon>
        <taxon>Methanobacteriati</taxon>
        <taxon>Methanobacteriota</taxon>
        <taxon>Methanomada group</taxon>
        <taxon>Methanococci</taxon>
        <taxon>Methanococcales</taxon>
        <taxon>Methanococcaceae</taxon>
        <taxon>Methanococcus</taxon>
    </lineage>
</organism>
<dbReference type="AlphaFoldDB" id="A0A7J9NMH0"/>
<dbReference type="Gene3D" id="1.10.10.10">
    <property type="entry name" value="Winged helix-like DNA-binding domain superfamily/Winged helix DNA-binding domain"/>
    <property type="match status" value="1"/>
</dbReference>
<comment type="caution">
    <text evidence="2">The sequence shown here is derived from an EMBL/GenBank/DDBJ whole genome shotgun (WGS) entry which is preliminary data.</text>
</comment>
<dbReference type="Proteomes" id="UP000571854">
    <property type="component" value="Unassembled WGS sequence"/>
</dbReference>